<reference evidence="1 2" key="1">
    <citation type="journal article" date="2012" name="Int. J. Syst. Evol. Microbiol.">
        <title>Vibrio caribbeanicus sp. nov., isolated from the marine sponge Scleritoderma cyanea.</title>
        <authorList>
            <person name="Hoffmann M."/>
            <person name="Monday S.R."/>
            <person name="Allard M.W."/>
            <person name="Strain E.A."/>
            <person name="Whittaker P."/>
            <person name="Naum M."/>
            <person name="McCarthy P.J."/>
            <person name="Lopez J.V."/>
            <person name="Fischer M."/>
            <person name="Brown E.W."/>
        </authorList>
    </citation>
    <scope>NUCLEOTIDE SEQUENCE [LARGE SCALE GENOMIC DNA]</scope>
    <source>
        <strain evidence="1 2">ATCC 700023</strain>
    </source>
</reference>
<comment type="caution">
    <text evidence="1">The sequence shown here is derived from an EMBL/GenBank/DDBJ whole genome shotgun (WGS) entry which is preliminary data.</text>
</comment>
<evidence type="ECO:0000313" key="2">
    <source>
        <dbReference type="Proteomes" id="UP000004605"/>
    </source>
</evidence>
<proteinExistence type="predicted"/>
<dbReference type="AlphaFoldDB" id="F9RYB3"/>
<evidence type="ECO:0008006" key="3">
    <source>
        <dbReference type="Google" id="ProtNLM"/>
    </source>
</evidence>
<dbReference type="EMBL" id="AFWF01000031">
    <property type="protein sequence ID" value="EGU46919.1"/>
    <property type="molecule type" value="Genomic_DNA"/>
</dbReference>
<sequence length="83" mass="9474">MKNDLDPNTVLLAYECVMRNGIPTELGRRYQGIEAFSDYDGYNVYLKGHGVELSIGFHNTYQLNYEQEHNKAAFLSQLSALVK</sequence>
<dbReference type="Proteomes" id="UP000004605">
    <property type="component" value="Unassembled WGS sequence"/>
</dbReference>
<dbReference type="Pfam" id="PF11280">
    <property type="entry name" value="DUF3081"/>
    <property type="match status" value="1"/>
</dbReference>
<dbReference type="RefSeq" id="WP_006710821.1">
    <property type="nucleotide sequence ID" value="NZ_AFWF01000031.1"/>
</dbReference>
<organism evidence="1 2">
    <name type="scientific">Vibrio ichthyoenteri ATCC 700023</name>
    <dbReference type="NCBI Taxonomy" id="870968"/>
    <lineage>
        <taxon>Bacteria</taxon>
        <taxon>Pseudomonadati</taxon>
        <taxon>Pseudomonadota</taxon>
        <taxon>Gammaproteobacteria</taxon>
        <taxon>Vibrionales</taxon>
        <taxon>Vibrionaceae</taxon>
        <taxon>Vibrio</taxon>
    </lineage>
</organism>
<accession>F9RYB3</accession>
<name>F9RYB3_9VIBR</name>
<dbReference type="InterPro" id="IPR021432">
    <property type="entry name" value="DUF3081"/>
</dbReference>
<keyword evidence="2" id="KW-1185">Reference proteome</keyword>
<dbReference type="OrthoDB" id="5818611at2"/>
<evidence type="ECO:0000313" key="1">
    <source>
        <dbReference type="EMBL" id="EGU46919.1"/>
    </source>
</evidence>
<protein>
    <recommendedName>
        <fullName evidence="3">DUF3081 domain-containing protein</fullName>
    </recommendedName>
</protein>
<gene>
    <name evidence="1" type="ORF">VII00023_17659</name>
</gene>